<dbReference type="Gene3D" id="3.40.1350.10">
    <property type="match status" value="1"/>
</dbReference>
<dbReference type="RefSeq" id="WP_111919882.1">
    <property type="nucleotide sequence ID" value="NZ_CAUWHR010000002.1"/>
</dbReference>
<dbReference type="SUPFAM" id="SSF52980">
    <property type="entry name" value="Restriction endonuclease-like"/>
    <property type="match status" value="1"/>
</dbReference>
<dbReference type="Proteomes" id="UP000250003">
    <property type="component" value="Chromosome"/>
</dbReference>
<accession>A0A2Z4UBF2</accession>
<reference evidence="4" key="1">
    <citation type="submission" date="2018-06" db="EMBL/GenBank/DDBJ databases">
        <title>Description of Blautia argi sp. nov., a new anaerobic isolated from dog feces.</title>
        <authorList>
            <person name="Chang Y.-H."/>
            <person name="Paek J."/>
            <person name="Shin Y."/>
        </authorList>
    </citation>
    <scope>NUCLEOTIDE SEQUENCE [LARGE SCALE GENOMIC DNA]</scope>
    <source>
        <strain evidence="4">KCTC 15426</strain>
    </source>
</reference>
<dbReference type="NCBIfam" id="NF009150">
    <property type="entry name" value="PRK12497.1-3"/>
    <property type="match status" value="1"/>
</dbReference>
<dbReference type="EMBL" id="CP030280">
    <property type="protein sequence ID" value="AWY98393.1"/>
    <property type="molecule type" value="Genomic_DNA"/>
</dbReference>
<dbReference type="GO" id="GO:0003676">
    <property type="term" value="F:nucleic acid binding"/>
    <property type="evidence" value="ECO:0007669"/>
    <property type="project" value="InterPro"/>
</dbReference>
<dbReference type="PANTHER" id="PTHR34039">
    <property type="entry name" value="UPF0102 PROTEIN YRAN"/>
    <property type="match status" value="1"/>
</dbReference>
<gene>
    <name evidence="3" type="ORF">DQQ01_09800</name>
</gene>
<dbReference type="KEGG" id="blau:DQQ01_09800"/>
<dbReference type="InterPro" id="IPR003509">
    <property type="entry name" value="UPF0102_YraN-like"/>
</dbReference>
<comment type="similarity">
    <text evidence="1 2">Belongs to the UPF0102 family.</text>
</comment>
<dbReference type="PANTHER" id="PTHR34039:SF1">
    <property type="entry name" value="UPF0102 PROTEIN YRAN"/>
    <property type="match status" value="1"/>
</dbReference>
<dbReference type="InterPro" id="IPR011335">
    <property type="entry name" value="Restrct_endonuc-II-like"/>
</dbReference>
<evidence type="ECO:0000313" key="4">
    <source>
        <dbReference type="Proteomes" id="UP000250003"/>
    </source>
</evidence>
<dbReference type="InterPro" id="IPR011856">
    <property type="entry name" value="tRNA_endonuc-like_dom_sf"/>
</dbReference>
<keyword evidence="4" id="KW-1185">Reference proteome</keyword>
<sequence length="124" mass="14215">MTQKAKKESKRAVGTFYEEAAVRYLKDQGYEILCRNFSCRQGEIDIVAREGEYLCFVEVKYRSTEGFGDGLAAVDRKKQQRISRTALYYLTKQGYGMETPCRFDVVGITPKGVKLIKNAFEFRG</sequence>
<proteinExistence type="inferred from homology"/>
<evidence type="ECO:0000313" key="3">
    <source>
        <dbReference type="EMBL" id="AWY98393.1"/>
    </source>
</evidence>
<name>A0A2Z4UBF2_9FIRM</name>
<dbReference type="NCBIfam" id="NF009154">
    <property type="entry name" value="PRK12497.3-3"/>
    <property type="match status" value="1"/>
</dbReference>
<dbReference type="HAMAP" id="MF_00048">
    <property type="entry name" value="UPF0102"/>
    <property type="match status" value="1"/>
</dbReference>
<protein>
    <recommendedName>
        <fullName evidence="2">UPF0102 protein DQQ01_09800</fullName>
    </recommendedName>
</protein>
<dbReference type="CDD" id="cd20736">
    <property type="entry name" value="PoNe_Nuclease"/>
    <property type="match status" value="1"/>
</dbReference>
<evidence type="ECO:0000256" key="1">
    <source>
        <dbReference type="ARBA" id="ARBA00006738"/>
    </source>
</evidence>
<evidence type="ECO:0000256" key="2">
    <source>
        <dbReference type="HAMAP-Rule" id="MF_00048"/>
    </source>
</evidence>
<dbReference type="OrthoDB" id="9802516at2"/>
<organism evidence="3 4">
    <name type="scientific">Blautia argi</name>
    <dbReference type="NCBI Taxonomy" id="1912897"/>
    <lineage>
        <taxon>Bacteria</taxon>
        <taxon>Bacillati</taxon>
        <taxon>Bacillota</taxon>
        <taxon>Clostridia</taxon>
        <taxon>Lachnospirales</taxon>
        <taxon>Lachnospiraceae</taxon>
        <taxon>Blautia</taxon>
    </lineage>
</organism>
<dbReference type="NCBIfam" id="TIGR00252">
    <property type="entry name" value="YraN family protein"/>
    <property type="match status" value="1"/>
</dbReference>
<dbReference type="AlphaFoldDB" id="A0A2Z4UBF2"/>
<dbReference type="Pfam" id="PF02021">
    <property type="entry name" value="UPF0102"/>
    <property type="match status" value="1"/>
</dbReference>